<dbReference type="EMBL" id="JAJTND010000001">
    <property type="protein sequence ID" value="MCE3531342.1"/>
    <property type="molecule type" value="Genomic_DNA"/>
</dbReference>
<accession>A0ABS8X228</accession>
<evidence type="ECO:0000313" key="4">
    <source>
        <dbReference type="Proteomes" id="UP001320170"/>
    </source>
</evidence>
<evidence type="ECO:0000256" key="2">
    <source>
        <dbReference type="SAM" id="Phobius"/>
    </source>
</evidence>
<organism evidence="3 4">
    <name type="scientific">Legionella resiliens</name>
    <dbReference type="NCBI Taxonomy" id="2905958"/>
    <lineage>
        <taxon>Bacteria</taxon>
        <taxon>Pseudomonadati</taxon>
        <taxon>Pseudomonadota</taxon>
        <taxon>Gammaproteobacteria</taxon>
        <taxon>Legionellales</taxon>
        <taxon>Legionellaceae</taxon>
        <taxon>Legionella</taxon>
    </lineage>
</organism>
<keyword evidence="4" id="KW-1185">Reference proteome</keyword>
<keyword evidence="2" id="KW-0472">Membrane</keyword>
<feature type="transmembrane region" description="Helical" evidence="2">
    <location>
        <begin position="12"/>
        <end position="37"/>
    </location>
</feature>
<protein>
    <submittedName>
        <fullName evidence="3">Uncharacterized protein</fullName>
    </submittedName>
</protein>
<name>A0ABS8X228_9GAMM</name>
<proteinExistence type="predicted"/>
<feature type="region of interest" description="Disordered" evidence="1">
    <location>
        <begin position="51"/>
        <end position="70"/>
    </location>
</feature>
<keyword evidence="2" id="KW-1133">Transmembrane helix</keyword>
<evidence type="ECO:0000313" key="3">
    <source>
        <dbReference type="EMBL" id="MCE3531342.1"/>
    </source>
</evidence>
<keyword evidence="2" id="KW-0812">Transmembrane</keyword>
<gene>
    <name evidence="3" type="ORF">LXO92_02990</name>
</gene>
<feature type="compositionally biased region" description="Basic and acidic residues" evidence="1">
    <location>
        <begin position="60"/>
        <end position="70"/>
    </location>
</feature>
<dbReference type="RefSeq" id="WP_232890367.1">
    <property type="nucleotide sequence ID" value="NZ_JAJSPM010000001.1"/>
</dbReference>
<comment type="caution">
    <text evidence="3">The sequence shown here is derived from an EMBL/GenBank/DDBJ whole genome shotgun (WGS) entry which is preliminary data.</text>
</comment>
<reference evidence="3 4" key="1">
    <citation type="journal article" date="2024" name="Pathogens">
        <title>Characterization of a Novel Species of Legionella Isolated from a Healthcare Facility: Legionella resiliens sp. nov.</title>
        <authorList>
            <person name="Cristino S."/>
            <person name="Pascale M.R."/>
            <person name="Marino F."/>
            <person name="Derelitto C."/>
            <person name="Salaris S."/>
            <person name="Orsini M."/>
            <person name="Squarzoni S."/>
            <person name="Grottola A."/>
            <person name="Girolamini L."/>
        </authorList>
    </citation>
    <scope>NUCLEOTIDE SEQUENCE [LARGE SCALE GENOMIC DNA]</scope>
    <source>
        <strain evidence="3 4">8cVS16</strain>
    </source>
</reference>
<sequence>MAVLFPLSIVPATLGFGALAVVASVILLPTIAIYGAYTLADQATDRLAASSSLNNEPGLSEEKNQREDSYDYGDMLRDLLKGKKAKESKVLIQVGFSPHPL</sequence>
<dbReference type="Proteomes" id="UP001320170">
    <property type="component" value="Unassembled WGS sequence"/>
</dbReference>
<evidence type="ECO:0000256" key="1">
    <source>
        <dbReference type="SAM" id="MobiDB-lite"/>
    </source>
</evidence>